<dbReference type="Proteomes" id="UP000830343">
    <property type="component" value="Chromosome"/>
</dbReference>
<reference evidence="3" key="2">
    <citation type="submission" date="2022-04" db="EMBL/GenBank/DDBJ databases">
        <title>Antimicrobial genetic elements in methicillin-resistant Macrococcus armenti.</title>
        <authorList>
            <person name="Keller J.E."/>
            <person name="Schwendener S."/>
            <person name="Pantucek R."/>
            <person name="Perreten V."/>
        </authorList>
    </citation>
    <scope>NUCLEOTIDE SEQUENCE</scope>
    <source>
        <strain evidence="3">CCM 2609</strain>
    </source>
</reference>
<keyword evidence="1" id="KW-0175">Coiled coil</keyword>
<name>A0ABY3ZV64_9STAP</name>
<evidence type="ECO:0000259" key="2">
    <source>
        <dbReference type="PROSITE" id="PS50151"/>
    </source>
</evidence>
<keyword evidence="4" id="KW-1185">Reference proteome</keyword>
<organism evidence="3 4">
    <name type="scientific">Macrococcus armenti</name>
    <dbReference type="NCBI Taxonomy" id="2875764"/>
    <lineage>
        <taxon>Bacteria</taxon>
        <taxon>Bacillati</taxon>
        <taxon>Bacillota</taxon>
        <taxon>Bacilli</taxon>
        <taxon>Bacillales</taxon>
        <taxon>Staphylococcaceae</taxon>
        <taxon>Macrococcus</taxon>
    </lineage>
</organism>
<dbReference type="PIRSF" id="PIRSF015034">
    <property type="entry name" value="YacH"/>
    <property type="match status" value="1"/>
</dbReference>
<proteinExistence type="predicted"/>
<dbReference type="PROSITE" id="PS50151">
    <property type="entry name" value="UVR"/>
    <property type="match status" value="1"/>
</dbReference>
<protein>
    <submittedName>
        <fullName evidence="3">UvrB/UvrC motif-containing protein</fullName>
    </submittedName>
</protein>
<evidence type="ECO:0000256" key="1">
    <source>
        <dbReference type="SAM" id="Coils"/>
    </source>
</evidence>
<dbReference type="EMBL" id="CP094348">
    <property type="protein sequence ID" value="UOB20437.1"/>
    <property type="molecule type" value="Genomic_DNA"/>
</dbReference>
<feature type="domain" description="UVR" evidence="2">
    <location>
        <begin position="87"/>
        <end position="122"/>
    </location>
</feature>
<dbReference type="Pfam" id="PF02151">
    <property type="entry name" value="UVR"/>
    <property type="match status" value="1"/>
</dbReference>
<dbReference type="Gene3D" id="4.10.860.10">
    <property type="entry name" value="UVR domain"/>
    <property type="match status" value="1"/>
</dbReference>
<dbReference type="SUPFAM" id="SSF46600">
    <property type="entry name" value="C-terminal UvrC-binding domain of UvrB"/>
    <property type="match status" value="1"/>
</dbReference>
<evidence type="ECO:0000313" key="3">
    <source>
        <dbReference type="EMBL" id="UOB20437.1"/>
    </source>
</evidence>
<sequence>MAYEEEFSMNQLLKHLLNSGEFQTKPDKCPNCGLTLREVLHIGKFGCSECYSTFSQYVPQIIERVQAGNLEHIGQQPFKSQEKILLRKRIESLEEKLQQLIEVQNFEEAVQVRDEIKALKESGDAHVE</sequence>
<reference evidence="3" key="1">
    <citation type="submission" date="2022-03" db="EMBL/GenBank/DDBJ databases">
        <authorList>
            <person name="Vrbovska V."/>
            <person name="Kovarovic V."/>
            <person name="Botka T."/>
            <person name="Pantucek R."/>
        </authorList>
    </citation>
    <scope>NUCLEOTIDE SEQUENCE</scope>
    <source>
        <strain evidence="3">CCM 2609</strain>
    </source>
</reference>
<gene>
    <name evidence="3" type="ORF">MRZ06_10710</name>
</gene>
<dbReference type="PANTHER" id="PTHR38430:SF1">
    <property type="entry name" value="PROTEIN-ARGININE KINASE ACTIVATOR PROTEIN"/>
    <property type="match status" value="1"/>
</dbReference>
<dbReference type="InterPro" id="IPR025542">
    <property type="entry name" value="YacH"/>
</dbReference>
<accession>A0ABY3ZV64</accession>
<dbReference type="RefSeq" id="WP_243365792.1">
    <property type="nucleotide sequence ID" value="NZ_CP094348.1"/>
</dbReference>
<feature type="coiled-coil region" evidence="1">
    <location>
        <begin position="83"/>
        <end position="110"/>
    </location>
</feature>
<dbReference type="InterPro" id="IPR001943">
    <property type="entry name" value="UVR_dom"/>
</dbReference>
<evidence type="ECO:0000313" key="4">
    <source>
        <dbReference type="Proteomes" id="UP000830343"/>
    </source>
</evidence>
<dbReference type="PANTHER" id="PTHR38430">
    <property type="entry name" value="PROTEIN-ARGININE KINASE ACTIVATOR PROTEIN"/>
    <property type="match status" value="1"/>
</dbReference>
<dbReference type="InterPro" id="IPR036876">
    <property type="entry name" value="UVR_dom_sf"/>
</dbReference>